<dbReference type="Gene3D" id="3.30.200.20">
    <property type="entry name" value="Phosphorylase Kinase, domain 1"/>
    <property type="match status" value="1"/>
</dbReference>
<feature type="transmembrane region" description="Helical" evidence="12">
    <location>
        <begin position="24"/>
        <end position="45"/>
    </location>
</feature>
<dbReference type="OMA" id="EPFDVEM"/>
<evidence type="ECO:0000256" key="10">
    <source>
        <dbReference type="ARBA" id="ARBA00023180"/>
    </source>
</evidence>
<feature type="transmembrane region" description="Helical" evidence="12">
    <location>
        <begin position="270"/>
        <end position="288"/>
    </location>
</feature>
<evidence type="ECO:0000256" key="8">
    <source>
        <dbReference type="ARBA" id="ARBA00023136"/>
    </source>
</evidence>
<dbReference type="GO" id="GO:0016020">
    <property type="term" value="C:membrane"/>
    <property type="evidence" value="ECO:0007669"/>
    <property type="project" value="UniProtKB-SubCell"/>
</dbReference>
<evidence type="ECO:0000256" key="12">
    <source>
        <dbReference type="SAM" id="Phobius"/>
    </source>
</evidence>
<dbReference type="FunFam" id="3.80.10.10:FF:000041">
    <property type="entry name" value="LRR receptor-like serine/threonine-protein kinase ERECTA"/>
    <property type="match status" value="1"/>
</dbReference>
<dbReference type="InterPro" id="IPR011009">
    <property type="entry name" value="Kinase-like_dom_sf"/>
</dbReference>
<dbReference type="PROSITE" id="PS50011">
    <property type="entry name" value="PROTEIN_KINASE_DOM"/>
    <property type="match status" value="1"/>
</dbReference>
<dbReference type="Pfam" id="PF08263">
    <property type="entry name" value="LRRNT_2"/>
    <property type="match status" value="1"/>
</dbReference>
<evidence type="ECO:0000256" key="4">
    <source>
        <dbReference type="ARBA" id="ARBA00022692"/>
    </source>
</evidence>
<keyword evidence="3" id="KW-0433">Leucine-rich repeat</keyword>
<evidence type="ECO:0000256" key="6">
    <source>
        <dbReference type="ARBA" id="ARBA00022737"/>
    </source>
</evidence>
<dbReference type="PANTHER" id="PTHR48007">
    <property type="entry name" value="LEUCINE-RICH REPEAT RECEPTOR-LIKE PROTEIN KINASE PXC1"/>
    <property type="match status" value="1"/>
</dbReference>
<proteinExistence type="predicted"/>
<evidence type="ECO:0000256" key="5">
    <source>
        <dbReference type="ARBA" id="ARBA00022729"/>
    </source>
</evidence>
<evidence type="ECO:0000256" key="7">
    <source>
        <dbReference type="ARBA" id="ARBA00022989"/>
    </source>
</evidence>
<reference evidence="14" key="1">
    <citation type="submission" date="2016-11" db="EMBL/GenBank/DDBJ databases">
        <title>The genome of Nicotiana attenuata.</title>
        <authorList>
            <person name="Xu S."/>
            <person name="Brockmoeller T."/>
            <person name="Gaquerel E."/>
            <person name="Navarro A."/>
            <person name="Kuhl H."/>
            <person name="Gase K."/>
            <person name="Ling Z."/>
            <person name="Zhou W."/>
            <person name="Kreitzer C."/>
            <person name="Stanke M."/>
            <person name="Tang H."/>
            <person name="Lyons E."/>
            <person name="Pandey P."/>
            <person name="Pandey S.P."/>
            <person name="Timmermann B."/>
            <person name="Baldwin I.T."/>
        </authorList>
    </citation>
    <scope>NUCLEOTIDE SEQUENCE [LARGE SCALE GENOMIC DNA]</scope>
    <source>
        <strain evidence="14">UT</strain>
    </source>
</reference>
<evidence type="ECO:0000313" key="14">
    <source>
        <dbReference type="EMBL" id="OIT01688.1"/>
    </source>
</evidence>
<keyword evidence="2" id="KW-0597">Phosphoprotein</keyword>
<dbReference type="STRING" id="49451.A0A1J6IMA9"/>
<dbReference type="InterPro" id="IPR001611">
    <property type="entry name" value="Leu-rich_rpt"/>
</dbReference>
<dbReference type="Gene3D" id="3.80.10.10">
    <property type="entry name" value="Ribonuclease Inhibitor"/>
    <property type="match status" value="2"/>
</dbReference>
<keyword evidence="6" id="KW-0677">Repeat</keyword>
<dbReference type="InterPro" id="IPR013210">
    <property type="entry name" value="LRR_N_plant-typ"/>
</dbReference>
<accession>A0A1J6IMA9</accession>
<dbReference type="EMBL" id="MJEQ01037188">
    <property type="protein sequence ID" value="OIT01688.1"/>
    <property type="molecule type" value="Genomic_DNA"/>
</dbReference>
<dbReference type="InterPro" id="IPR000719">
    <property type="entry name" value="Prot_kinase_dom"/>
</dbReference>
<keyword evidence="7 12" id="KW-1133">Transmembrane helix</keyword>
<evidence type="ECO:0000256" key="9">
    <source>
        <dbReference type="ARBA" id="ARBA00023170"/>
    </source>
</evidence>
<dbReference type="Pfam" id="PF00069">
    <property type="entry name" value="Pkinase"/>
    <property type="match status" value="1"/>
</dbReference>
<dbReference type="FunFam" id="1.10.510.10:FF:000480">
    <property type="entry name" value="Pollen receptor-like kinase 1"/>
    <property type="match status" value="1"/>
</dbReference>
<evidence type="ECO:0000256" key="11">
    <source>
        <dbReference type="SAM" id="MobiDB-lite"/>
    </source>
</evidence>
<dbReference type="GO" id="GO:0005524">
    <property type="term" value="F:ATP binding"/>
    <property type="evidence" value="ECO:0007669"/>
    <property type="project" value="InterPro"/>
</dbReference>
<keyword evidence="5" id="KW-0732">Signal</keyword>
<keyword evidence="8 12" id="KW-0472">Membrane</keyword>
<keyword evidence="15" id="KW-1185">Reference proteome</keyword>
<sequence>MSSNKHGRCSPLPSSSSNLSQKLLFFYISIFFLIFLSNTPFSFSISEDEALIKFKESLKNTTALDSTWHKGSNPCDKNKKWTRVQCEGNAVEGLLLGEAGLSGEIDVDPLIALPGLRVLELANNSFSGTIPEFFLLGALKSIYIDGNQFSGEIPKDFFSKMGSLKKVWFSRNKFSGPIPESLANLKYLMELHLESNEFSGPIPSFSQASLASIDLSNNKLQGEIPQSMSKFGSDSFKGNNELCGKQLGKECNKEKENNTFQKAPMSKLKWIILGLVVGLLLITILFKAKRKEDHFDKLGKENLDEGLHVSSSNRKSMSIRSEGGDSVHGSSRRGAGSQRGKAMGDLVLVNEEKGTFGLPDLMKAAAEVLGNGVLGSAYKAKMVNGLSVVVKRLREMNKMNRDVFDTEIRKISKLRHRNILQLLAYHYRKEEKLLVSEYVPKGSLLYLLHGDRGISHAELNWPTRLKIIQGVASGMSFLHSEFASYVVPHGNLKSSNILLTEKYEPLLSDYAFYPLINNTQTVQCLFAYKSPEAIQNEQISPKSDVYCLGIIILEILTGKFPSQYLNNQKGGTDVVQWVQSAIAENRESELIDQEIANATDSIEQMVKLLHVGAACTVSDPDKRIDMKEASRRIEEISLI</sequence>
<name>A0A1J6IMA9_NICAT</name>
<evidence type="ECO:0000256" key="2">
    <source>
        <dbReference type="ARBA" id="ARBA00022553"/>
    </source>
</evidence>
<keyword evidence="4 12" id="KW-0812">Transmembrane</keyword>
<dbReference type="Pfam" id="PF00560">
    <property type="entry name" value="LRR_1"/>
    <property type="match status" value="4"/>
</dbReference>
<organism evidence="14 15">
    <name type="scientific">Nicotiana attenuata</name>
    <name type="common">Coyote tobacco</name>
    <dbReference type="NCBI Taxonomy" id="49451"/>
    <lineage>
        <taxon>Eukaryota</taxon>
        <taxon>Viridiplantae</taxon>
        <taxon>Streptophyta</taxon>
        <taxon>Embryophyta</taxon>
        <taxon>Tracheophyta</taxon>
        <taxon>Spermatophyta</taxon>
        <taxon>Magnoliopsida</taxon>
        <taxon>eudicotyledons</taxon>
        <taxon>Gunneridae</taxon>
        <taxon>Pentapetalae</taxon>
        <taxon>asterids</taxon>
        <taxon>lamiids</taxon>
        <taxon>Solanales</taxon>
        <taxon>Solanaceae</taxon>
        <taxon>Nicotianoideae</taxon>
        <taxon>Nicotianeae</taxon>
        <taxon>Nicotiana</taxon>
    </lineage>
</organism>
<comment type="caution">
    <text evidence="14">The sequence shown here is derived from an EMBL/GenBank/DDBJ whole genome shotgun (WGS) entry which is preliminary data.</text>
</comment>
<evidence type="ECO:0000313" key="15">
    <source>
        <dbReference type="Proteomes" id="UP000187609"/>
    </source>
</evidence>
<feature type="region of interest" description="Disordered" evidence="11">
    <location>
        <begin position="309"/>
        <end position="339"/>
    </location>
</feature>
<dbReference type="PANTHER" id="PTHR48007:SF17">
    <property type="entry name" value="POLLEN RECEPTOR-LIKE KINASE 3"/>
    <property type="match status" value="1"/>
</dbReference>
<feature type="domain" description="Protein kinase" evidence="13">
    <location>
        <begin position="363"/>
        <end position="638"/>
    </location>
</feature>
<evidence type="ECO:0000259" key="13">
    <source>
        <dbReference type="PROSITE" id="PS50011"/>
    </source>
</evidence>
<dbReference type="SMR" id="A0A1J6IMA9"/>
<evidence type="ECO:0000256" key="1">
    <source>
        <dbReference type="ARBA" id="ARBA00004167"/>
    </source>
</evidence>
<dbReference type="SUPFAM" id="SSF52058">
    <property type="entry name" value="L domain-like"/>
    <property type="match status" value="1"/>
</dbReference>
<comment type="subcellular location">
    <subcellularLocation>
        <location evidence="1">Membrane</location>
        <topology evidence="1">Single-pass membrane protein</topology>
    </subcellularLocation>
</comment>
<dbReference type="Gene3D" id="1.10.510.10">
    <property type="entry name" value="Transferase(Phosphotransferase) domain 1"/>
    <property type="match status" value="1"/>
</dbReference>
<dbReference type="InterPro" id="IPR046959">
    <property type="entry name" value="PRK1-6/SRF4-like"/>
</dbReference>
<dbReference type="Proteomes" id="UP000187609">
    <property type="component" value="Unassembled WGS sequence"/>
</dbReference>
<dbReference type="AlphaFoldDB" id="A0A1J6IMA9"/>
<gene>
    <name evidence="14" type="primary">PRK3_1</name>
    <name evidence="14" type="ORF">A4A49_10086</name>
</gene>
<keyword evidence="10" id="KW-0325">Glycoprotein</keyword>
<dbReference type="GO" id="GO:0004672">
    <property type="term" value="F:protein kinase activity"/>
    <property type="evidence" value="ECO:0007669"/>
    <property type="project" value="InterPro"/>
</dbReference>
<dbReference type="SUPFAM" id="SSF56112">
    <property type="entry name" value="Protein kinase-like (PK-like)"/>
    <property type="match status" value="1"/>
</dbReference>
<dbReference type="Gramene" id="OIT01688">
    <property type="protein sequence ID" value="OIT01688"/>
    <property type="gene ID" value="A4A49_10086"/>
</dbReference>
<feature type="compositionally biased region" description="Low complexity" evidence="11">
    <location>
        <begin position="310"/>
        <end position="321"/>
    </location>
</feature>
<dbReference type="InterPro" id="IPR032675">
    <property type="entry name" value="LRR_dom_sf"/>
</dbReference>
<evidence type="ECO:0000256" key="3">
    <source>
        <dbReference type="ARBA" id="ARBA00022614"/>
    </source>
</evidence>
<protein>
    <submittedName>
        <fullName evidence="14">Pollen receptor-like kinase 3</fullName>
    </submittedName>
</protein>
<keyword evidence="9" id="KW-0675">Receptor</keyword>